<proteinExistence type="predicted"/>
<protein>
    <submittedName>
        <fullName evidence="2">Uncharacterized protein</fullName>
    </submittedName>
</protein>
<dbReference type="AlphaFoldDB" id="B5Y481"/>
<dbReference type="InParanoid" id="B5Y481"/>
<evidence type="ECO:0000256" key="1">
    <source>
        <dbReference type="SAM" id="MobiDB-lite"/>
    </source>
</evidence>
<reference evidence="2 3" key="1">
    <citation type="journal article" date="2008" name="Nature">
        <title>The Phaeodactylum genome reveals the evolutionary history of diatom genomes.</title>
        <authorList>
            <person name="Bowler C."/>
            <person name="Allen A.E."/>
            <person name="Badger J.H."/>
            <person name="Grimwood J."/>
            <person name="Jabbari K."/>
            <person name="Kuo A."/>
            <person name="Maheswari U."/>
            <person name="Martens C."/>
            <person name="Maumus F."/>
            <person name="Otillar R.P."/>
            <person name="Rayko E."/>
            <person name="Salamov A."/>
            <person name="Vandepoele K."/>
            <person name="Beszteri B."/>
            <person name="Gruber A."/>
            <person name="Heijde M."/>
            <person name="Katinka M."/>
            <person name="Mock T."/>
            <person name="Valentin K."/>
            <person name="Verret F."/>
            <person name="Berges J.A."/>
            <person name="Brownlee C."/>
            <person name="Cadoret J.P."/>
            <person name="Chiovitti A."/>
            <person name="Choi C.J."/>
            <person name="Coesel S."/>
            <person name="De Martino A."/>
            <person name="Detter J.C."/>
            <person name="Durkin C."/>
            <person name="Falciatore A."/>
            <person name="Fournet J."/>
            <person name="Haruta M."/>
            <person name="Huysman M.J."/>
            <person name="Jenkins B.D."/>
            <person name="Jiroutova K."/>
            <person name="Jorgensen R.E."/>
            <person name="Joubert Y."/>
            <person name="Kaplan A."/>
            <person name="Kroger N."/>
            <person name="Kroth P.G."/>
            <person name="La Roche J."/>
            <person name="Lindquist E."/>
            <person name="Lommer M."/>
            <person name="Martin-Jezequel V."/>
            <person name="Lopez P.J."/>
            <person name="Lucas S."/>
            <person name="Mangogna M."/>
            <person name="McGinnis K."/>
            <person name="Medlin L.K."/>
            <person name="Montsant A."/>
            <person name="Oudot-Le Secq M.P."/>
            <person name="Napoli C."/>
            <person name="Obornik M."/>
            <person name="Parker M.S."/>
            <person name="Petit J.L."/>
            <person name="Porcel B.M."/>
            <person name="Poulsen N."/>
            <person name="Robison M."/>
            <person name="Rychlewski L."/>
            <person name="Rynearson T.A."/>
            <person name="Schmutz J."/>
            <person name="Shapiro H."/>
            <person name="Siaut M."/>
            <person name="Stanley M."/>
            <person name="Sussman M.R."/>
            <person name="Taylor A.R."/>
            <person name="Vardi A."/>
            <person name="von Dassow P."/>
            <person name="Vyverman W."/>
            <person name="Willis A."/>
            <person name="Wyrwicz L.S."/>
            <person name="Rokhsar D.S."/>
            <person name="Weissenbach J."/>
            <person name="Armbrust E.V."/>
            <person name="Green B.R."/>
            <person name="Van de Peer Y."/>
            <person name="Grigoriev I.V."/>
        </authorList>
    </citation>
    <scope>NUCLEOTIDE SEQUENCE [LARGE SCALE GENOMIC DNA]</scope>
    <source>
        <strain evidence="2 3">CCAP 1055/1</strain>
    </source>
</reference>
<dbReference type="KEGG" id="pti:PHATR_36990"/>
<dbReference type="EMBL" id="CP001141">
    <property type="protein sequence ID" value="ACI65432.1"/>
    <property type="molecule type" value="Genomic_DNA"/>
</dbReference>
<evidence type="ECO:0000313" key="2">
    <source>
        <dbReference type="EMBL" id="ACI65432.1"/>
    </source>
</evidence>
<keyword evidence="3" id="KW-1185">Reference proteome</keyword>
<evidence type="ECO:0000313" key="3">
    <source>
        <dbReference type="Proteomes" id="UP000000759"/>
    </source>
</evidence>
<accession>B5Y481</accession>
<dbReference type="GeneID" id="7204752"/>
<dbReference type="HOGENOM" id="CLU_2101686_0_0_1"/>
<reference evidence="3" key="2">
    <citation type="submission" date="2008-08" db="EMBL/GenBank/DDBJ databases">
        <authorList>
            <consortium name="Diatom Consortium"/>
            <person name="Grigoriev I."/>
            <person name="Grimwood J."/>
            <person name="Kuo A."/>
            <person name="Otillar R.P."/>
            <person name="Salamov A."/>
            <person name="Detter J.C."/>
            <person name="Lindquist E."/>
            <person name="Shapiro H."/>
            <person name="Lucas S."/>
            <person name="Glavina del Rio T."/>
            <person name="Pitluck S."/>
            <person name="Rokhsar D."/>
            <person name="Bowler C."/>
        </authorList>
    </citation>
    <scope>GENOME REANNOTATION</scope>
    <source>
        <strain evidence="3">CCAP 1055/1</strain>
    </source>
</reference>
<dbReference type="PaxDb" id="2850-Phatr36990"/>
<feature type="region of interest" description="Disordered" evidence="1">
    <location>
        <begin position="1"/>
        <end position="27"/>
    </location>
</feature>
<dbReference type="RefSeq" id="XP_002185962.1">
    <property type="nucleotide sequence ID" value="XM_002185926.1"/>
</dbReference>
<dbReference type="Proteomes" id="UP000000759">
    <property type="component" value="Chromosome 11"/>
</dbReference>
<name>B5Y481_PHATC</name>
<organism evidence="2 3">
    <name type="scientific">Phaeodactylum tricornutum (strain CCAP 1055/1)</name>
    <dbReference type="NCBI Taxonomy" id="556484"/>
    <lineage>
        <taxon>Eukaryota</taxon>
        <taxon>Sar</taxon>
        <taxon>Stramenopiles</taxon>
        <taxon>Ochrophyta</taxon>
        <taxon>Bacillariophyta</taxon>
        <taxon>Bacillariophyceae</taxon>
        <taxon>Bacillariophycidae</taxon>
        <taxon>Naviculales</taxon>
        <taxon>Phaeodactylaceae</taxon>
        <taxon>Phaeodactylum</taxon>
    </lineage>
</organism>
<sequence length="116" mass="13208">MQNTTLAEALGSGDKKEKVQKATQGIESKGDQHKFILSNRAFVELSFYLQAPKEISDNKEPHKPLFSGKANMEELLTKREPKHAMKIILELLKVWYDELSNLKGCGFMAFCTVWAY</sequence>
<gene>
    <name evidence="2" type="ORF">PHATR_36990</name>
</gene>